<keyword evidence="3" id="KW-1185">Reference proteome</keyword>
<evidence type="ECO:0000256" key="1">
    <source>
        <dbReference type="SAM" id="MobiDB-lite"/>
    </source>
</evidence>
<protein>
    <submittedName>
        <fullName evidence="2">Uncharacterized protein</fullName>
    </submittedName>
</protein>
<gene>
    <name evidence="2" type="ORF">PLEPLA_LOCUS3098</name>
</gene>
<evidence type="ECO:0000313" key="3">
    <source>
        <dbReference type="Proteomes" id="UP001153269"/>
    </source>
</evidence>
<accession>A0A9N7Y7D5</accession>
<name>A0A9N7Y7D5_PLEPL</name>
<feature type="compositionally biased region" description="Polar residues" evidence="1">
    <location>
        <begin position="114"/>
        <end position="125"/>
    </location>
</feature>
<feature type="region of interest" description="Disordered" evidence="1">
    <location>
        <begin position="114"/>
        <end position="169"/>
    </location>
</feature>
<dbReference type="AlphaFoldDB" id="A0A9N7Y7D5"/>
<proteinExistence type="predicted"/>
<dbReference type="EMBL" id="CADEAL010000154">
    <property type="protein sequence ID" value="CAB1415382.1"/>
    <property type="molecule type" value="Genomic_DNA"/>
</dbReference>
<dbReference type="Proteomes" id="UP001153269">
    <property type="component" value="Unassembled WGS sequence"/>
</dbReference>
<evidence type="ECO:0000313" key="2">
    <source>
        <dbReference type="EMBL" id="CAB1415382.1"/>
    </source>
</evidence>
<comment type="caution">
    <text evidence="2">The sequence shown here is derived from an EMBL/GenBank/DDBJ whole genome shotgun (WGS) entry which is preliminary data.</text>
</comment>
<sequence>MPLHRRCSHQPGIERGPAPFISRFWENVFEYRHQVKFGFISGATRSPPPPVGDDSERVSASFAAYDDSSLPPSSCSLSSLLPSSAWALWRQPAESHVISSVALKNELISPFTRWTKQTGGDNTQLEEQRRRSRRREEEEEEELMKSWQPSRPHSLGHVFCPPTVDVEEA</sequence>
<organism evidence="2 3">
    <name type="scientific">Pleuronectes platessa</name>
    <name type="common">European plaice</name>
    <dbReference type="NCBI Taxonomy" id="8262"/>
    <lineage>
        <taxon>Eukaryota</taxon>
        <taxon>Metazoa</taxon>
        <taxon>Chordata</taxon>
        <taxon>Craniata</taxon>
        <taxon>Vertebrata</taxon>
        <taxon>Euteleostomi</taxon>
        <taxon>Actinopterygii</taxon>
        <taxon>Neopterygii</taxon>
        <taxon>Teleostei</taxon>
        <taxon>Neoteleostei</taxon>
        <taxon>Acanthomorphata</taxon>
        <taxon>Carangaria</taxon>
        <taxon>Pleuronectiformes</taxon>
        <taxon>Pleuronectoidei</taxon>
        <taxon>Pleuronectidae</taxon>
        <taxon>Pleuronectes</taxon>
    </lineage>
</organism>
<reference evidence="2" key="1">
    <citation type="submission" date="2020-03" db="EMBL/GenBank/DDBJ databases">
        <authorList>
            <person name="Weist P."/>
        </authorList>
    </citation>
    <scope>NUCLEOTIDE SEQUENCE</scope>
</reference>